<dbReference type="GO" id="GO:0008270">
    <property type="term" value="F:zinc ion binding"/>
    <property type="evidence" value="ECO:0007669"/>
    <property type="project" value="InterPro"/>
</dbReference>
<organism evidence="5 6">
    <name type="scientific">Collimonas pratensis</name>
    <dbReference type="NCBI Taxonomy" id="279113"/>
    <lineage>
        <taxon>Bacteria</taxon>
        <taxon>Pseudomonadati</taxon>
        <taxon>Pseudomonadota</taxon>
        <taxon>Betaproteobacteria</taxon>
        <taxon>Burkholderiales</taxon>
        <taxon>Oxalobacteraceae</taxon>
        <taxon>Collimonas</taxon>
    </lineage>
</organism>
<dbReference type="SUPFAM" id="SSF50129">
    <property type="entry name" value="GroES-like"/>
    <property type="match status" value="1"/>
</dbReference>
<evidence type="ECO:0000256" key="3">
    <source>
        <dbReference type="ARBA" id="ARBA00023002"/>
    </source>
</evidence>
<accession>A0A127Q6N6</accession>
<dbReference type="InterPro" id="IPR047109">
    <property type="entry name" value="CAD-like"/>
</dbReference>
<dbReference type="Proteomes" id="UP000074561">
    <property type="component" value="Chromosome"/>
</dbReference>
<dbReference type="EMBL" id="CP013234">
    <property type="protein sequence ID" value="AMP05728.1"/>
    <property type="molecule type" value="Genomic_DNA"/>
</dbReference>
<evidence type="ECO:0000313" key="6">
    <source>
        <dbReference type="Proteomes" id="UP000074561"/>
    </source>
</evidence>
<dbReference type="KEGG" id="cpra:CPter91_3402"/>
<evidence type="ECO:0000313" key="5">
    <source>
        <dbReference type="EMBL" id="AMP05728.1"/>
    </source>
</evidence>
<gene>
    <name evidence="5" type="primary">adhc1</name>
    <name evidence="5" type="ORF">CPter91_3402</name>
</gene>
<name>A0A127Q6N6_9BURK</name>
<dbReference type="STRING" id="279113.CPter91_3402"/>
<dbReference type="InterPro" id="IPR011032">
    <property type="entry name" value="GroES-like_sf"/>
</dbReference>
<dbReference type="InterPro" id="IPR013154">
    <property type="entry name" value="ADH-like_N"/>
</dbReference>
<dbReference type="Gene3D" id="3.90.180.10">
    <property type="entry name" value="Medium-chain alcohol dehydrogenases, catalytic domain"/>
    <property type="match status" value="1"/>
</dbReference>
<protein>
    <submittedName>
        <fullName evidence="5">NADP-dependent alcohol dehydrogenase C 1</fullName>
    </submittedName>
</protein>
<dbReference type="Gene3D" id="3.40.50.720">
    <property type="entry name" value="NAD(P)-binding Rossmann-like Domain"/>
    <property type="match status" value="1"/>
</dbReference>
<dbReference type="Pfam" id="PF08240">
    <property type="entry name" value="ADH_N"/>
    <property type="match status" value="1"/>
</dbReference>
<evidence type="ECO:0000256" key="2">
    <source>
        <dbReference type="ARBA" id="ARBA00022833"/>
    </source>
</evidence>
<dbReference type="PANTHER" id="PTHR42683">
    <property type="entry name" value="ALDEHYDE REDUCTASE"/>
    <property type="match status" value="1"/>
</dbReference>
<dbReference type="InterPro" id="IPR002328">
    <property type="entry name" value="ADH_Zn_CS"/>
</dbReference>
<keyword evidence="2" id="KW-0862">Zinc</keyword>
<dbReference type="PATRIC" id="fig|279113.9.peg.3360"/>
<proteinExistence type="predicted"/>
<sequence>MNYSKAYAVAAAHSPLAPFTIQRRLPADEDVAISIKYRGICHSDVSMARNAWGFSMFPMVPGHEITGIVTAVGAKVQKFKIGDRVGVGCFVDSCTSCATRNVDLEHLMPGLVQTYNSLEADGRSLTYGGYSESIVVKEGYVLAIPDRLPLDAAAPLLCAGITMYSPLRRCAASRPVRASMSPLSAWAASAMSGSRLPAPWAPR</sequence>
<dbReference type="PROSITE" id="PS00059">
    <property type="entry name" value="ADH_ZINC"/>
    <property type="match status" value="1"/>
</dbReference>
<dbReference type="AlphaFoldDB" id="A0A127Q6N6"/>
<evidence type="ECO:0000256" key="1">
    <source>
        <dbReference type="ARBA" id="ARBA00022723"/>
    </source>
</evidence>
<keyword evidence="3" id="KW-0560">Oxidoreductase</keyword>
<keyword evidence="1" id="KW-0479">Metal-binding</keyword>
<feature type="domain" description="Alcohol dehydrogenase-like N-terminal" evidence="4">
    <location>
        <begin position="28"/>
        <end position="146"/>
    </location>
</feature>
<reference evidence="5 6" key="1">
    <citation type="submission" date="2015-11" db="EMBL/GenBank/DDBJ databases">
        <title>Exploring the genomic traits of fungus-feeding bacterial genus Collimonas.</title>
        <authorList>
            <person name="Song C."/>
            <person name="Schmidt R."/>
            <person name="de Jager V."/>
            <person name="Krzyzanowska D."/>
            <person name="Jongedijk E."/>
            <person name="Cankar K."/>
            <person name="Beekwilder J."/>
            <person name="van Veen A."/>
            <person name="de Boer W."/>
            <person name="van Veen J.A."/>
            <person name="Garbeva P."/>
        </authorList>
    </citation>
    <scope>NUCLEOTIDE SEQUENCE [LARGE SCALE GENOMIC DNA]</scope>
    <source>
        <strain evidence="5 6">Ter91</strain>
    </source>
</reference>
<evidence type="ECO:0000259" key="4">
    <source>
        <dbReference type="Pfam" id="PF08240"/>
    </source>
</evidence>
<dbReference type="GO" id="GO:0016616">
    <property type="term" value="F:oxidoreductase activity, acting on the CH-OH group of donors, NAD or NADP as acceptor"/>
    <property type="evidence" value="ECO:0007669"/>
    <property type="project" value="InterPro"/>
</dbReference>